<dbReference type="AlphaFoldDB" id="A0A1F7XK38"/>
<sequence length="252" mass="29052">MGAHYDTYDYPSYWEGRQYEHQSEVEAIKAFLNKIPETKTILEIGAGYGRLTSSYAFRAKKITLSDPSSKLLSQARQKFNSKNFYFVHSAIENLPGKIKPKSMDLIVCVRVFHHIKDIEGAIEIMCNLLKNRGYLILEFANKKHFKATVSEFFKGNLTFPLDIFPKDLRSKKSIRDAALPFLNYHPEVIKHKLIECDFDILEVRSVSNIRSPRLKSLLPLDTLISIEKKLQIPFGFINFGPSIFLLAQKRPH</sequence>
<dbReference type="Proteomes" id="UP000177382">
    <property type="component" value="Unassembled WGS sequence"/>
</dbReference>
<evidence type="ECO:0000313" key="3">
    <source>
        <dbReference type="Proteomes" id="UP000177382"/>
    </source>
</evidence>
<dbReference type="GO" id="GO:0008757">
    <property type="term" value="F:S-adenosylmethionine-dependent methyltransferase activity"/>
    <property type="evidence" value="ECO:0007669"/>
    <property type="project" value="InterPro"/>
</dbReference>
<gene>
    <name evidence="2" type="ORF">A2V97_02220</name>
</gene>
<dbReference type="CDD" id="cd02440">
    <property type="entry name" value="AdoMet_MTases"/>
    <property type="match status" value="1"/>
</dbReference>
<reference evidence="2 3" key="1">
    <citation type="journal article" date="2016" name="Nat. Commun.">
        <title>Thousands of microbial genomes shed light on interconnected biogeochemical processes in an aquifer system.</title>
        <authorList>
            <person name="Anantharaman K."/>
            <person name="Brown C.T."/>
            <person name="Hug L.A."/>
            <person name="Sharon I."/>
            <person name="Castelle C.J."/>
            <person name="Probst A.J."/>
            <person name="Thomas B.C."/>
            <person name="Singh A."/>
            <person name="Wilkins M.J."/>
            <person name="Karaoz U."/>
            <person name="Brodie E.L."/>
            <person name="Williams K.H."/>
            <person name="Hubbard S.S."/>
            <person name="Banfield J.F."/>
        </authorList>
    </citation>
    <scope>NUCLEOTIDE SEQUENCE [LARGE SCALE GENOMIC DNA]</scope>
</reference>
<dbReference type="EMBL" id="MGFX01000006">
    <property type="protein sequence ID" value="OGM15422.1"/>
    <property type="molecule type" value="Genomic_DNA"/>
</dbReference>
<feature type="domain" description="Methyltransferase type 11" evidence="1">
    <location>
        <begin position="42"/>
        <end position="137"/>
    </location>
</feature>
<proteinExistence type="predicted"/>
<dbReference type="Pfam" id="PF08241">
    <property type="entry name" value="Methyltransf_11"/>
    <property type="match status" value="1"/>
</dbReference>
<dbReference type="STRING" id="1802485.A2V97_02220"/>
<dbReference type="SUPFAM" id="SSF53335">
    <property type="entry name" value="S-adenosyl-L-methionine-dependent methyltransferases"/>
    <property type="match status" value="1"/>
</dbReference>
<evidence type="ECO:0000313" key="2">
    <source>
        <dbReference type="EMBL" id="OGM15422.1"/>
    </source>
</evidence>
<accession>A0A1F7XK38</accession>
<dbReference type="PANTHER" id="PTHR43861">
    <property type="entry name" value="TRANS-ACONITATE 2-METHYLTRANSFERASE-RELATED"/>
    <property type="match status" value="1"/>
</dbReference>
<dbReference type="InterPro" id="IPR029063">
    <property type="entry name" value="SAM-dependent_MTases_sf"/>
</dbReference>
<dbReference type="InterPro" id="IPR013216">
    <property type="entry name" value="Methyltransf_11"/>
</dbReference>
<organism evidence="2 3">
    <name type="scientific">Candidatus Woesebacteria bacterium RBG_16_42_24</name>
    <dbReference type="NCBI Taxonomy" id="1802485"/>
    <lineage>
        <taxon>Bacteria</taxon>
        <taxon>Candidatus Woeseibacteriota</taxon>
    </lineage>
</organism>
<protein>
    <recommendedName>
        <fullName evidence="1">Methyltransferase type 11 domain-containing protein</fullName>
    </recommendedName>
</protein>
<dbReference type="Gene3D" id="3.40.50.150">
    <property type="entry name" value="Vaccinia Virus protein VP39"/>
    <property type="match status" value="1"/>
</dbReference>
<name>A0A1F7XK38_9BACT</name>
<evidence type="ECO:0000259" key="1">
    <source>
        <dbReference type="Pfam" id="PF08241"/>
    </source>
</evidence>
<comment type="caution">
    <text evidence="2">The sequence shown here is derived from an EMBL/GenBank/DDBJ whole genome shotgun (WGS) entry which is preliminary data.</text>
</comment>